<feature type="transmembrane region" description="Helical" evidence="7">
    <location>
        <begin position="166"/>
        <end position="188"/>
    </location>
</feature>
<feature type="transmembrane region" description="Helical" evidence="7">
    <location>
        <begin position="227"/>
        <end position="251"/>
    </location>
</feature>
<sequence length="303" mass="30725">MGSVLAVLVDPILPVFAILAFGFAMGRSGRISVEEARLINRFAMSVLLPIMIFGLIATAPVRSFSVVPLAVYAGAEALVFAAGFWLARVWLARPAPEALLLAFGGIFANNAFYVLPIARLLHGDAGALPVTAIVTLDATVTFAAAIVALQVLSLGQVSLGMVAARLAGTPLLQAILAGFAVALAGVALPGPVKTFLDFNGAAAAPVALFALGVVLSQTPFRADRTVAVFAGVKLVAFPAAVAVGLALFAGAAPGQELTLLGAAGPAGAMAFSLALLYGVRTDAIAQVIVWTSLLTLPTLALLA</sequence>
<comment type="caution">
    <text evidence="8">The sequence shown here is derived from an EMBL/GenBank/DDBJ whole genome shotgun (WGS) entry which is preliminary data.</text>
</comment>
<dbReference type="RefSeq" id="WP_285669511.1">
    <property type="nucleotide sequence ID" value="NZ_BSYI01000001.1"/>
</dbReference>
<dbReference type="PANTHER" id="PTHR36838">
    <property type="entry name" value="AUXIN EFFLUX CARRIER FAMILY PROTEIN"/>
    <property type="match status" value="1"/>
</dbReference>
<accession>A0ABQ6LF82</accession>
<evidence type="ECO:0000313" key="9">
    <source>
        <dbReference type="Proteomes" id="UP001239909"/>
    </source>
</evidence>
<keyword evidence="6 7" id="KW-0472">Membrane</keyword>
<comment type="subcellular location">
    <subcellularLocation>
        <location evidence="1">Membrane</location>
        <topology evidence="1">Multi-pass membrane protein</topology>
    </subcellularLocation>
</comment>
<feature type="transmembrane region" description="Helical" evidence="7">
    <location>
        <begin position="6"/>
        <end position="26"/>
    </location>
</feature>
<evidence type="ECO:0000256" key="2">
    <source>
        <dbReference type="ARBA" id="ARBA00022448"/>
    </source>
</evidence>
<dbReference type="EMBL" id="BSYI01000001">
    <property type="protein sequence ID" value="GMG80885.1"/>
    <property type="molecule type" value="Genomic_DNA"/>
</dbReference>
<keyword evidence="5 7" id="KW-1133">Transmembrane helix</keyword>
<reference evidence="8 9" key="1">
    <citation type="submission" date="2023-04" db="EMBL/GenBank/DDBJ databases">
        <title>Marinoamorphus aggregata gen. nov., sp. Nov., isolate from tissue of brittle star Ophioplocus japonicus.</title>
        <authorList>
            <person name="Kawano K."/>
            <person name="Sawayama S."/>
            <person name="Nakagawa S."/>
        </authorList>
    </citation>
    <scope>NUCLEOTIDE SEQUENCE [LARGE SCALE GENOMIC DNA]</scope>
    <source>
        <strain evidence="8 9">NKW23</strain>
    </source>
</reference>
<keyword evidence="3" id="KW-1003">Cell membrane</keyword>
<dbReference type="Proteomes" id="UP001239909">
    <property type="component" value="Unassembled WGS sequence"/>
</dbReference>
<feature type="transmembrane region" description="Helical" evidence="7">
    <location>
        <begin position="38"/>
        <end position="57"/>
    </location>
</feature>
<evidence type="ECO:0000256" key="3">
    <source>
        <dbReference type="ARBA" id="ARBA00022475"/>
    </source>
</evidence>
<feature type="transmembrane region" description="Helical" evidence="7">
    <location>
        <begin position="194"/>
        <end position="215"/>
    </location>
</feature>
<keyword evidence="4 7" id="KW-0812">Transmembrane</keyword>
<dbReference type="Pfam" id="PF03547">
    <property type="entry name" value="Mem_trans"/>
    <property type="match status" value="2"/>
</dbReference>
<keyword evidence="2" id="KW-0813">Transport</keyword>
<feature type="transmembrane region" description="Helical" evidence="7">
    <location>
        <begin position="69"/>
        <end position="91"/>
    </location>
</feature>
<evidence type="ECO:0000256" key="6">
    <source>
        <dbReference type="ARBA" id="ARBA00023136"/>
    </source>
</evidence>
<organism evidence="8 9">
    <name type="scientific">Paralimibaculum aggregatum</name>
    <dbReference type="NCBI Taxonomy" id="3036245"/>
    <lineage>
        <taxon>Bacteria</taxon>
        <taxon>Pseudomonadati</taxon>
        <taxon>Pseudomonadota</taxon>
        <taxon>Alphaproteobacteria</taxon>
        <taxon>Rhodobacterales</taxon>
        <taxon>Paracoccaceae</taxon>
        <taxon>Paralimibaculum</taxon>
    </lineage>
</organism>
<feature type="transmembrane region" description="Helical" evidence="7">
    <location>
        <begin position="98"/>
        <end position="118"/>
    </location>
</feature>
<evidence type="ECO:0000313" key="8">
    <source>
        <dbReference type="EMBL" id="GMG80885.1"/>
    </source>
</evidence>
<evidence type="ECO:0000256" key="1">
    <source>
        <dbReference type="ARBA" id="ARBA00004141"/>
    </source>
</evidence>
<feature type="transmembrane region" description="Helical" evidence="7">
    <location>
        <begin position="257"/>
        <end position="276"/>
    </location>
</feature>
<gene>
    <name evidence="8" type="ORF">LNKW23_00970</name>
</gene>
<evidence type="ECO:0000256" key="7">
    <source>
        <dbReference type="SAM" id="Phobius"/>
    </source>
</evidence>
<dbReference type="InterPro" id="IPR004776">
    <property type="entry name" value="Mem_transp_PIN-like"/>
</dbReference>
<evidence type="ECO:0008006" key="10">
    <source>
        <dbReference type="Google" id="ProtNLM"/>
    </source>
</evidence>
<feature type="transmembrane region" description="Helical" evidence="7">
    <location>
        <begin position="130"/>
        <end position="154"/>
    </location>
</feature>
<proteinExistence type="predicted"/>
<keyword evidence="9" id="KW-1185">Reference proteome</keyword>
<dbReference type="PANTHER" id="PTHR36838:SF3">
    <property type="entry name" value="TRANSPORTER AUXIN EFFLUX CARRIER EC FAMILY"/>
    <property type="match status" value="1"/>
</dbReference>
<name>A0ABQ6LF82_9RHOB</name>
<evidence type="ECO:0000256" key="4">
    <source>
        <dbReference type="ARBA" id="ARBA00022692"/>
    </source>
</evidence>
<evidence type="ECO:0000256" key="5">
    <source>
        <dbReference type="ARBA" id="ARBA00022989"/>
    </source>
</evidence>
<protein>
    <recommendedName>
        <fullName evidence="10">AEC family transporter</fullName>
    </recommendedName>
</protein>